<keyword evidence="1" id="KW-0433">Leucine-rich repeat</keyword>
<dbReference type="GO" id="GO:0043531">
    <property type="term" value="F:ADP binding"/>
    <property type="evidence" value="ECO:0007669"/>
    <property type="project" value="InterPro"/>
</dbReference>
<dbReference type="InterPro" id="IPR035897">
    <property type="entry name" value="Toll_tir_struct_dom_sf"/>
</dbReference>
<dbReference type="Gene3D" id="3.40.50.10140">
    <property type="entry name" value="Toll/interleukin-1 receptor homology (TIR) domain"/>
    <property type="match status" value="1"/>
</dbReference>
<keyword evidence="4" id="KW-0520">NAD</keyword>
<dbReference type="InterPro" id="IPR011713">
    <property type="entry name" value="Leu-rich_rpt_3"/>
</dbReference>
<gene>
    <name evidence="6" type="ORF">DS421_19g659750</name>
</gene>
<dbReference type="EMBL" id="CP031001">
    <property type="protein sequence ID" value="QHN78251.1"/>
    <property type="molecule type" value="Genomic_DNA"/>
</dbReference>
<dbReference type="InterPro" id="IPR032675">
    <property type="entry name" value="LRR_dom_sf"/>
</dbReference>
<dbReference type="InterPro" id="IPR002182">
    <property type="entry name" value="NB-ARC"/>
</dbReference>
<dbReference type="InterPro" id="IPR027417">
    <property type="entry name" value="P-loop_NTPase"/>
</dbReference>
<organism evidence="6 7">
    <name type="scientific">Arachis hypogaea</name>
    <name type="common">Peanut</name>
    <dbReference type="NCBI Taxonomy" id="3818"/>
    <lineage>
        <taxon>Eukaryota</taxon>
        <taxon>Viridiplantae</taxon>
        <taxon>Streptophyta</taxon>
        <taxon>Embryophyta</taxon>
        <taxon>Tracheophyta</taxon>
        <taxon>Spermatophyta</taxon>
        <taxon>Magnoliopsida</taxon>
        <taxon>eudicotyledons</taxon>
        <taxon>Gunneridae</taxon>
        <taxon>Pentapetalae</taxon>
        <taxon>rosids</taxon>
        <taxon>fabids</taxon>
        <taxon>Fabales</taxon>
        <taxon>Fabaceae</taxon>
        <taxon>Papilionoideae</taxon>
        <taxon>50 kb inversion clade</taxon>
        <taxon>dalbergioids sensu lato</taxon>
        <taxon>Dalbergieae</taxon>
        <taxon>Pterocarpus clade</taxon>
        <taxon>Arachis</taxon>
    </lineage>
</organism>
<keyword evidence="3" id="KW-0611">Plant defense</keyword>
<dbReference type="SMART" id="SM00255">
    <property type="entry name" value="TIR"/>
    <property type="match status" value="1"/>
</dbReference>
<dbReference type="FunFam" id="3.40.50.10140:FF:000007">
    <property type="entry name" value="Disease resistance protein (TIR-NBS-LRR class)"/>
    <property type="match status" value="1"/>
</dbReference>
<evidence type="ECO:0000256" key="2">
    <source>
        <dbReference type="ARBA" id="ARBA00022737"/>
    </source>
</evidence>
<dbReference type="Pfam" id="PF07725">
    <property type="entry name" value="LRR_3"/>
    <property type="match status" value="1"/>
</dbReference>
<dbReference type="PANTHER" id="PTHR11017">
    <property type="entry name" value="LEUCINE-RICH REPEAT-CONTAINING PROTEIN"/>
    <property type="match status" value="1"/>
</dbReference>
<sequence length="794" mass="90121">MSLVVDDDQKNSFLVHVEPFLPLDVFVSFRGEDTRTNFTSHLYSALSRNGIKAYMDDEGLEKGRDVWPSLSQAIEDSHVAIVVFSKNYASSRWCLEELVKVLECRKKMGQVVIPVFYEVDPAEIRNQRGVYGEAIAEHERGLLGDKSVEEVKKIVSAWKDALMEAANISGRDTRSREYKNESQVIDQIVEDVLKKLELRFPNELQVNLVGIDKSCKDVSLLLSKSKSKNVHVIGIWGMGGIGKTTVAKAVFAQLFPYYDSVCFLENVKEAPQNIGQSKLTSLREKLLSELLKYEYLNSTTNTFIRRRLSNKKALVVLDDVDDSEQLEQLCRECSYAGPESKVIITTRNKHLLRGIVDEDDIYEVKTLSFGRSVELFCLSAFKDWVPKKGYEDLSQRAVDYAGGVPLALKVLGSNLRDTSIEFWDSELNKLKDYPYDGIQKVLRVSYDGLDILEQKIFLDIAFFFKDENKYFVEKILNASGLFAVSGIKVLTNKALITISKDKKIQMHDLIRDMGLNIVRQGIKDPGKRSRLKDIEEVSDVLEYKRKGSDAIEGIKLDLSQIDDLHLNSKAFSMMSDLRYLKLYAPSGKTLGNMVYPEVLNEFSGKLSYLEWHGYGLKSPPENLFTQRLVEICMPHSHITKLWHGVKNLVSLERIDLSECKELANLPDLSKASKLKSLNLSGCESLAELHSSIWSLDALEILALDGCRKLTSLRSEKHLKSLKTISVNGCTSLREFSVSSRVMECLDLRNAGIEELHQSIQRSSKLKSLYLDSLILNYLLRIFQMSYHSLRIFQS</sequence>
<dbReference type="SUPFAM" id="SSF52200">
    <property type="entry name" value="Toll/Interleukin receptor TIR domain"/>
    <property type="match status" value="1"/>
</dbReference>
<dbReference type="PANTHER" id="PTHR11017:SF562">
    <property type="entry name" value="ADP-RIBOSYL CYCLASE_CYCLIC ADP-RIBOSE HYDROLASE"/>
    <property type="match status" value="1"/>
</dbReference>
<dbReference type="Proteomes" id="UP000464620">
    <property type="component" value="Chromosome B09"/>
</dbReference>
<reference evidence="6 7" key="1">
    <citation type="submission" date="2020-01" db="EMBL/GenBank/DDBJ databases">
        <title>Genome sequence of Arachis hypogaea, cultivar Shitouqi.</title>
        <authorList>
            <person name="Zhuang W."/>
            <person name="Chen H."/>
            <person name="Varshney R."/>
            <person name="Wang D."/>
            <person name="Ming R."/>
        </authorList>
    </citation>
    <scope>NUCLEOTIDE SEQUENCE [LARGE SCALE GENOMIC DNA]</scope>
    <source>
        <tissue evidence="6">Young leaf</tissue>
    </source>
</reference>
<evidence type="ECO:0000313" key="7">
    <source>
        <dbReference type="Proteomes" id="UP000464620"/>
    </source>
</evidence>
<dbReference type="InterPro" id="IPR036390">
    <property type="entry name" value="WH_DNA-bd_sf"/>
</dbReference>
<dbReference type="InterPro" id="IPR042197">
    <property type="entry name" value="Apaf_helical"/>
</dbReference>
<dbReference type="InterPro" id="IPR058192">
    <property type="entry name" value="WHD_ROQ1-like"/>
</dbReference>
<evidence type="ECO:0000313" key="6">
    <source>
        <dbReference type="EMBL" id="QHN78251.1"/>
    </source>
</evidence>
<evidence type="ECO:0000256" key="4">
    <source>
        <dbReference type="ARBA" id="ARBA00023027"/>
    </source>
</evidence>
<dbReference type="Pfam" id="PF23282">
    <property type="entry name" value="WHD_ROQ1"/>
    <property type="match status" value="1"/>
</dbReference>
<dbReference type="AlphaFoldDB" id="A0A6B9VC26"/>
<dbReference type="SUPFAM" id="SSF52058">
    <property type="entry name" value="L domain-like"/>
    <property type="match status" value="1"/>
</dbReference>
<accession>A0A6B9VC26</accession>
<dbReference type="Gene3D" id="1.10.8.430">
    <property type="entry name" value="Helical domain of apoptotic protease-activating factors"/>
    <property type="match status" value="1"/>
</dbReference>
<dbReference type="GO" id="GO:0007165">
    <property type="term" value="P:signal transduction"/>
    <property type="evidence" value="ECO:0007669"/>
    <property type="project" value="InterPro"/>
</dbReference>
<dbReference type="SUPFAM" id="SSF52540">
    <property type="entry name" value="P-loop containing nucleoside triphosphate hydrolases"/>
    <property type="match status" value="1"/>
</dbReference>
<evidence type="ECO:0000259" key="5">
    <source>
        <dbReference type="PROSITE" id="PS50104"/>
    </source>
</evidence>
<protein>
    <submittedName>
        <fullName evidence="6">TMV resistance protein N</fullName>
    </submittedName>
</protein>
<dbReference type="Pfam" id="PF00931">
    <property type="entry name" value="NB-ARC"/>
    <property type="match status" value="1"/>
</dbReference>
<dbReference type="SUPFAM" id="SSF46785">
    <property type="entry name" value="Winged helix' DNA-binding domain"/>
    <property type="match status" value="1"/>
</dbReference>
<proteinExistence type="predicted"/>
<dbReference type="GO" id="GO:0006952">
    <property type="term" value="P:defense response"/>
    <property type="evidence" value="ECO:0007669"/>
    <property type="project" value="UniProtKB-KW"/>
</dbReference>
<dbReference type="PROSITE" id="PS50104">
    <property type="entry name" value="TIR"/>
    <property type="match status" value="1"/>
</dbReference>
<dbReference type="Gene3D" id="3.40.50.300">
    <property type="entry name" value="P-loop containing nucleotide triphosphate hydrolases"/>
    <property type="match status" value="1"/>
</dbReference>
<dbReference type="PRINTS" id="PR00364">
    <property type="entry name" value="DISEASERSIST"/>
</dbReference>
<dbReference type="Pfam" id="PF01582">
    <property type="entry name" value="TIR"/>
    <property type="match status" value="1"/>
</dbReference>
<evidence type="ECO:0000256" key="3">
    <source>
        <dbReference type="ARBA" id="ARBA00022821"/>
    </source>
</evidence>
<dbReference type="InterPro" id="IPR000157">
    <property type="entry name" value="TIR_dom"/>
</dbReference>
<feature type="domain" description="TIR" evidence="5">
    <location>
        <begin position="21"/>
        <end position="196"/>
    </location>
</feature>
<name>A0A6B9VC26_ARAHY</name>
<dbReference type="Gene3D" id="3.80.10.10">
    <property type="entry name" value="Ribonuclease Inhibitor"/>
    <property type="match status" value="1"/>
</dbReference>
<evidence type="ECO:0000256" key="1">
    <source>
        <dbReference type="ARBA" id="ARBA00022614"/>
    </source>
</evidence>
<keyword evidence="2" id="KW-0677">Repeat</keyword>
<dbReference type="InterPro" id="IPR044974">
    <property type="entry name" value="Disease_R_plants"/>
</dbReference>